<dbReference type="SUPFAM" id="SSF53955">
    <property type="entry name" value="Lysozyme-like"/>
    <property type="match status" value="1"/>
</dbReference>
<feature type="domain" description="Transglycosylase SLT" evidence="3">
    <location>
        <begin position="37"/>
        <end position="147"/>
    </location>
</feature>
<evidence type="ECO:0000256" key="2">
    <source>
        <dbReference type="SAM" id="Phobius"/>
    </source>
</evidence>
<dbReference type="EMBL" id="FUWV01000001">
    <property type="protein sequence ID" value="SJZ39329.1"/>
    <property type="molecule type" value="Genomic_DNA"/>
</dbReference>
<dbReference type="PROSITE" id="PS00922">
    <property type="entry name" value="TRANSGLYCOSYLASE"/>
    <property type="match status" value="1"/>
</dbReference>
<keyword evidence="2" id="KW-0812">Transmembrane</keyword>
<reference evidence="4 5" key="1">
    <citation type="submission" date="2017-02" db="EMBL/GenBank/DDBJ databases">
        <authorList>
            <person name="Peterson S.W."/>
        </authorList>
    </citation>
    <scope>NUCLEOTIDE SEQUENCE [LARGE SCALE GENOMIC DNA]</scope>
    <source>
        <strain evidence="4 5">DSM 15102</strain>
    </source>
</reference>
<evidence type="ECO:0000313" key="5">
    <source>
        <dbReference type="Proteomes" id="UP000196365"/>
    </source>
</evidence>
<evidence type="ECO:0000256" key="1">
    <source>
        <dbReference type="ARBA" id="ARBA00007734"/>
    </source>
</evidence>
<keyword evidence="2" id="KW-1133">Transmembrane helix</keyword>
<gene>
    <name evidence="4" type="ORF">SAMN02745973_00452</name>
</gene>
<dbReference type="PANTHER" id="PTHR37423">
    <property type="entry name" value="SOLUBLE LYTIC MUREIN TRANSGLYCOSYLASE-RELATED"/>
    <property type="match status" value="1"/>
</dbReference>
<dbReference type="Proteomes" id="UP000196365">
    <property type="component" value="Unassembled WGS sequence"/>
</dbReference>
<proteinExistence type="inferred from homology"/>
<evidence type="ECO:0000313" key="4">
    <source>
        <dbReference type="EMBL" id="SJZ39329.1"/>
    </source>
</evidence>
<dbReference type="RefSeq" id="WP_242960164.1">
    <property type="nucleotide sequence ID" value="NZ_FUWV01000001.1"/>
</dbReference>
<dbReference type="Gene3D" id="1.10.530.10">
    <property type="match status" value="1"/>
</dbReference>
<accession>A0A1T4KA95</accession>
<dbReference type="GO" id="GO:0016020">
    <property type="term" value="C:membrane"/>
    <property type="evidence" value="ECO:0007669"/>
    <property type="project" value="InterPro"/>
</dbReference>
<dbReference type="GO" id="GO:0008933">
    <property type="term" value="F:peptidoglycan lytic transglycosylase activity"/>
    <property type="evidence" value="ECO:0007669"/>
    <property type="project" value="InterPro"/>
</dbReference>
<dbReference type="InterPro" id="IPR000189">
    <property type="entry name" value="Transglyc_AS"/>
</dbReference>
<evidence type="ECO:0000259" key="3">
    <source>
        <dbReference type="Pfam" id="PF01464"/>
    </source>
</evidence>
<feature type="transmembrane region" description="Helical" evidence="2">
    <location>
        <begin position="6"/>
        <end position="29"/>
    </location>
</feature>
<keyword evidence="5" id="KW-1185">Reference proteome</keyword>
<dbReference type="GO" id="GO:0000270">
    <property type="term" value="P:peptidoglycan metabolic process"/>
    <property type="evidence" value="ECO:0007669"/>
    <property type="project" value="InterPro"/>
</dbReference>
<dbReference type="CDD" id="cd16896">
    <property type="entry name" value="LT_Slt70-like"/>
    <property type="match status" value="1"/>
</dbReference>
<protein>
    <submittedName>
        <fullName evidence="4">Soluble lytic murein transglycosylase</fullName>
    </submittedName>
</protein>
<name>A0A1T4KA95_9FIRM</name>
<comment type="similarity">
    <text evidence="1">Belongs to the transglycosylase Slt family.</text>
</comment>
<dbReference type="InterPro" id="IPR008258">
    <property type="entry name" value="Transglycosylase_SLT_dom_1"/>
</dbReference>
<keyword evidence="2" id="KW-0472">Membrane</keyword>
<dbReference type="PANTHER" id="PTHR37423:SF2">
    <property type="entry name" value="MEMBRANE-BOUND LYTIC MUREIN TRANSGLYCOSYLASE C"/>
    <property type="match status" value="1"/>
</dbReference>
<dbReference type="AlphaFoldDB" id="A0A1T4KA95"/>
<dbReference type="InterPro" id="IPR023346">
    <property type="entry name" value="Lysozyme-like_dom_sf"/>
</dbReference>
<sequence length="191" mass="23110">MKKRKWIILLFIFIIMIYIFHPIIVEMLFPIKFQKHIMEYSKEYQVDPYLIASIIKVESNYNPYAQSSKDARGLMQVLPSTGKWAAEELGFKNFYPEKLYDPETNIQIGIWYIKKLNQQFDRNLHLVLAAYNAGSGNICKWLEDKRYSNDGENLEYIPFEETRNYIKKVLFYYNLYQRIYNLDEFKEENYE</sequence>
<dbReference type="Pfam" id="PF01464">
    <property type="entry name" value="SLT"/>
    <property type="match status" value="1"/>
</dbReference>
<organism evidence="4 5">
    <name type="scientific">Garciella nitratireducens DSM 15102</name>
    <dbReference type="NCBI Taxonomy" id="1121911"/>
    <lineage>
        <taxon>Bacteria</taxon>
        <taxon>Bacillati</taxon>
        <taxon>Bacillota</taxon>
        <taxon>Clostridia</taxon>
        <taxon>Eubacteriales</taxon>
        <taxon>Eubacteriaceae</taxon>
        <taxon>Garciella</taxon>
    </lineage>
</organism>